<dbReference type="UniPathway" id="UPA00326"/>
<evidence type="ECO:0000313" key="7">
    <source>
        <dbReference type="EMBL" id="QEG07642.1"/>
    </source>
</evidence>
<dbReference type="Gene3D" id="1.10.620.20">
    <property type="entry name" value="Ribonucleotide Reductase, subunit A"/>
    <property type="match status" value="1"/>
</dbReference>
<dbReference type="GO" id="GO:0046872">
    <property type="term" value="F:metal ion binding"/>
    <property type="evidence" value="ECO:0007669"/>
    <property type="project" value="UniProtKB-KW"/>
</dbReference>
<dbReference type="InterPro" id="IPR012348">
    <property type="entry name" value="RNR-like"/>
</dbReference>
<evidence type="ECO:0000256" key="4">
    <source>
        <dbReference type="ARBA" id="ARBA00022723"/>
    </source>
</evidence>
<dbReference type="EC" id="1.17.4.1" evidence="3"/>
<dbReference type="InterPro" id="IPR009078">
    <property type="entry name" value="Ferritin-like_SF"/>
</dbReference>
<reference evidence="7 8" key="1">
    <citation type="submission" date="2019-04" db="EMBL/GenBank/DDBJ databases">
        <title>Salmonella bacteriophage diversity and host specificity revealed by physiological characterization and whole genome sequencing.</title>
        <authorList>
            <person name="Fong K."/>
            <person name="Wang S."/>
            <person name="Delaquis P."/>
            <person name="Tremblay D."/>
            <person name="Moineau S."/>
            <person name="Levesque R."/>
            <person name="Goodridge L."/>
        </authorList>
    </citation>
    <scope>NUCLEOTIDE SEQUENCE [LARGE SCALE GENOMIC DNA]</scope>
</reference>
<keyword evidence="4" id="KW-0479">Metal-binding</keyword>
<evidence type="ECO:0000256" key="6">
    <source>
        <dbReference type="ARBA" id="ARBA00023004"/>
    </source>
</evidence>
<evidence type="ECO:0000256" key="1">
    <source>
        <dbReference type="ARBA" id="ARBA00001962"/>
    </source>
</evidence>
<evidence type="ECO:0000256" key="3">
    <source>
        <dbReference type="ARBA" id="ARBA00012274"/>
    </source>
</evidence>
<dbReference type="GO" id="GO:0004748">
    <property type="term" value="F:ribonucleoside-diphosphate reductase activity, thioredoxin disulfide as acceptor"/>
    <property type="evidence" value="ECO:0007669"/>
    <property type="project" value="UniProtKB-EC"/>
</dbReference>
<name>A0A5B9N555_9CAUD</name>
<evidence type="ECO:0000256" key="5">
    <source>
        <dbReference type="ARBA" id="ARBA00023002"/>
    </source>
</evidence>
<dbReference type="Proteomes" id="UP000322391">
    <property type="component" value="Segment"/>
</dbReference>
<evidence type="ECO:0000313" key="8">
    <source>
        <dbReference type="Proteomes" id="UP000322391"/>
    </source>
</evidence>
<comment type="similarity">
    <text evidence="2">Belongs to the ribonucleoside diphosphate reductase small chain family.</text>
</comment>
<organism evidence="7 8">
    <name type="scientific">Salmonella phage SE5</name>
    <dbReference type="NCBI Taxonomy" id="2575329"/>
    <lineage>
        <taxon>Viruses</taxon>
        <taxon>Duplodnaviria</taxon>
        <taxon>Heunggongvirae</taxon>
        <taxon>Uroviricota</taxon>
        <taxon>Caudoviricetes</taxon>
        <taxon>Andersonviridae</taxon>
        <taxon>Ounavirinae</taxon>
        <taxon>Kolesnikvirus</taxon>
        <taxon>Kolesnikvirus SE5</taxon>
    </lineage>
</organism>
<dbReference type="CDD" id="cd01049">
    <property type="entry name" value="RNRR2"/>
    <property type="match status" value="1"/>
</dbReference>
<dbReference type="SUPFAM" id="SSF47240">
    <property type="entry name" value="Ferritin-like"/>
    <property type="match status" value="1"/>
</dbReference>
<protein>
    <recommendedName>
        <fullName evidence="3">ribonucleoside-diphosphate reductase</fullName>
        <ecNumber evidence="3">1.17.4.1</ecNumber>
    </recommendedName>
</protein>
<dbReference type="PANTHER" id="PTHR23409">
    <property type="entry name" value="RIBONUCLEOSIDE-DIPHOSPHATE REDUCTASE SMALL CHAIN"/>
    <property type="match status" value="1"/>
</dbReference>
<keyword evidence="8" id="KW-1185">Reference proteome</keyword>
<proteinExistence type="inferred from homology"/>
<keyword evidence="6" id="KW-0408">Iron</keyword>
<dbReference type="GO" id="GO:0009263">
    <property type="term" value="P:deoxyribonucleotide biosynthetic process"/>
    <property type="evidence" value="ECO:0007669"/>
    <property type="project" value="InterPro"/>
</dbReference>
<dbReference type="EMBL" id="MK770412">
    <property type="protein sequence ID" value="QEG07642.1"/>
    <property type="molecule type" value="Genomic_DNA"/>
</dbReference>
<evidence type="ECO:0000256" key="2">
    <source>
        <dbReference type="ARBA" id="ARBA00009303"/>
    </source>
</evidence>
<keyword evidence="5" id="KW-0560">Oxidoreductase</keyword>
<dbReference type="InterPro" id="IPR000358">
    <property type="entry name" value="RNR_small_fam"/>
</dbReference>
<sequence length="365" mass="42106">MSSTVFNHKNDAYLTAEYPLFMGQPLAMYDSMNKIYPQLFDLYKQQKAQDWSEDEVNLENSRIDFQTAAKSEIEVCIENLLWQWEADSRVSRNIITLLAPFISNNEFAAMVTKQTEIENLHALTYSEIVRQCISDPTEMIKRVMDNQAVLDRSSTIDEVMAELEILGAKKRLGYELDDEHIRQTLIKFMVSILALEGLEFIASFACTFALAQRGLFMGVAQLVQKIMLDEILHSKMDFAALDILLKDPVWFQSYQNCKGEVQRILDEVMENESNWADYIFSDGRSVVGLNPTLLKEWVYYSAKPLYDFLNLDYNYPVVVKNPLPFMDKWMNIDSQQNANQEQDNSQYLLNTLVNDDEDGKGLGAY</sequence>
<dbReference type="PANTHER" id="PTHR23409:SF18">
    <property type="entry name" value="RIBONUCLEOSIDE-DIPHOSPHATE REDUCTASE SUBUNIT M2"/>
    <property type="match status" value="1"/>
</dbReference>
<comment type="cofactor">
    <cofactor evidence="1">
        <name>Fe cation</name>
        <dbReference type="ChEBI" id="CHEBI:24875"/>
    </cofactor>
</comment>
<accession>A0A5B9N555</accession>
<dbReference type="Pfam" id="PF00268">
    <property type="entry name" value="Ribonuc_red_sm"/>
    <property type="match status" value="1"/>
</dbReference>
<dbReference type="InterPro" id="IPR033909">
    <property type="entry name" value="RNR_small"/>
</dbReference>